<dbReference type="AlphaFoldDB" id="A0A4Z0WB76"/>
<comment type="caution">
    <text evidence="1">The sequence shown here is derived from an EMBL/GenBank/DDBJ whole genome shotgun (WGS) entry which is preliminary data.</text>
</comment>
<reference evidence="1 2" key="1">
    <citation type="submission" date="2019-04" db="EMBL/GenBank/DDBJ databases">
        <title>Natronospirillum operosus gen. nov., sp. nov., a haloalkaliphilic satellite isolated from decaying biomass of laboratory culture of cyanobacterium Geitlerinema sp. and proposal of Natronospirillaceae fam. nov. and Saccharospirillaceae fam. nov.</title>
        <authorList>
            <person name="Kevbrin V."/>
            <person name="Boltyanskaya Y."/>
            <person name="Koziaeva V."/>
            <person name="Grouzdev D.S."/>
            <person name="Park M."/>
            <person name="Cho J."/>
        </authorList>
    </citation>
    <scope>NUCLEOTIDE SEQUENCE [LARGE SCALE GENOMIC DNA]</scope>
    <source>
        <strain evidence="1 2">G-116</strain>
    </source>
</reference>
<evidence type="ECO:0000313" key="2">
    <source>
        <dbReference type="Proteomes" id="UP000297475"/>
    </source>
</evidence>
<proteinExistence type="predicted"/>
<evidence type="ECO:0008006" key="3">
    <source>
        <dbReference type="Google" id="ProtNLM"/>
    </source>
</evidence>
<name>A0A4Z0WB76_9GAMM</name>
<organism evidence="1 2">
    <name type="scientific">Natronospirillum operosum</name>
    <dbReference type="NCBI Taxonomy" id="2759953"/>
    <lineage>
        <taxon>Bacteria</taxon>
        <taxon>Pseudomonadati</taxon>
        <taxon>Pseudomonadota</taxon>
        <taxon>Gammaproteobacteria</taxon>
        <taxon>Oceanospirillales</taxon>
        <taxon>Natronospirillaceae</taxon>
        <taxon>Natronospirillum</taxon>
    </lineage>
</organism>
<sequence>MAYDPIRINNVSSSFHVASKRCMEQRRLPSGKLEMPLVPAVVCQAFAVELGLKAILESEGNSCRGHKLKELYDSLSIEAKKSISDVAGCSEEFMELNMEKISNIFVEWRYIYESDEAGLDLEFFNNLANAVHHVANKRVE</sequence>
<gene>
    <name evidence="1" type="ORF">E4656_03080</name>
</gene>
<dbReference type="OrthoDB" id="7063354at2"/>
<accession>A0A4Z0WB76</accession>
<dbReference type="RefSeq" id="WP_135481079.1">
    <property type="nucleotide sequence ID" value="NZ_SRMF01000001.1"/>
</dbReference>
<dbReference type="EMBL" id="SRMF01000001">
    <property type="protein sequence ID" value="TGG95422.1"/>
    <property type="molecule type" value="Genomic_DNA"/>
</dbReference>
<dbReference type="Proteomes" id="UP000297475">
    <property type="component" value="Unassembled WGS sequence"/>
</dbReference>
<evidence type="ECO:0000313" key="1">
    <source>
        <dbReference type="EMBL" id="TGG95422.1"/>
    </source>
</evidence>
<protein>
    <recommendedName>
        <fullName evidence="3">HEPN domain-containing protein</fullName>
    </recommendedName>
</protein>
<keyword evidence="2" id="KW-1185">Reference proteome</keyword>